<dbReference type="RefSeq" id="YP_010769350.1">
    <property type="nucleotide sequence ID" value="NC_073948.1"/>
</dbReference>
<dbReference type="Proteomes" id="UP000683110">
    <property type="component" value="Segment"/>
</dbReference>
<dbReference type="GeneID" id="80398343"/>
<gene>
    <name evidence="1" type="primary">SRR5466365_2_1</name>
</gene>
<proteinExistence type="predicted"/>
<reference evidence="1" key="1">
    <citation type="submission" date="2020-09" db="EMBL/GenBank/DDBJ databases">
        <title>Leviviricetes taxonomy.</title>
        <authorList>
            <person name="Stockdale S.R."/>
            <person name="Callanan J."/>
            <person name="Adriaenssens E.M."/>
            <person name="Kuhn J.H."/>
            <person name="Rumnieks J."/>
            <person name="Shkoporov A."/>
            <person name="Draper L.A."/>
            <person name="Ross P."/>
            <person name="Hill C."/>
        </authorList>
    </citation>
    <scope>NUCLEOTIDE SEQUENCE</scope>
</reference>
<organism evidence="1 2">
    <name type="scientific">ssRNA phage SRR5466365_2</name>
    <dbReference type="NCBI Taxonomy" id="2786401"/>
    <lineage>
        <taxon>Viruses</taxon>
        <taxon>Riboviria</taxon>
        <taxon>Orthornavirae</taxon>
        <taxon>Lenarviricota</taxon>
        <taxon>Leviviricetes</taxon>
        <taxon>Norzivirales</taxon>
        <taxon>Fiersviridae</taxon>
        <taxon>Gehnevirus</taxon>
        <taxon>Gehnevirus pelenecus</taxon>
    </lineage>
</organism>
<feature type="non-terminal residue" evidence="1">
    <location>
        <position position="1"/>
    </location>
</feature>
<keyword evidence="2" id="KW-1185">Reference proteome</keyword>
<dbReference type="KEGG" id="vg:80398343"/>
<evidence type="ECO:0000313" key="2">
    <source>
        <dbReference type="Proteomes" id="UP000683110"/>
    </source>
</evidence>
<name>A0A8S5L4X1_9VIRU</name>
<protein>
    <submittedName>
        <fullName evidence="1">Uncharacterized protein</fullName>
    </submittedName>
</protein>
<accession>A0A8S5L4X1</accession>
<dbReference type="EMBL" id="BK014088">
    <property type="protein sequence ID" value="DAD52381.1"/>
    <property type="molecule type" value="Genomic_RNA"/>
</dbReference>
<sequence length="28" mass="3198">HTYLALFRENGVDSRRRSSPLPERLLGG</sequence>
<evidence type="ECO:0000313" key="1">
    <source>
        <dbReference type="EMBL" id="DAD52381.1"/>
    </source>
</evidence>